<dbReference type="EMBL" id="UYSL01020869">
    <property type="protein sequence ID" value="VDL76407.1"/>
    <property type="molecule type" value="Genomic_DNA"/>
</dbReference>
<evidence type="ECO:0000256" key="8">
    <source>
        <dbReference type="ARBA" id="ARBA00023136"/>
    </source>
</evidence>
<dbReference type="GO" id="GO:0006865">
    <property type="term" value="P:amino acid transport"/>
    <property type="evidence" value="ECO:0007669"/>
    <property type="project" value="UniProtKB-KW"/>
</dbReference>
<name>A0A0N4Y958_NIPBR</name>
<dbReference type="PANTHER" id="PTHR23227">
    <property type="entry name" value="BUCENTAUR RELATED"/>
    <property type="match status" value="1"/>
</dbReference>
<keyword evidence="7" id="KW-0496">Mitochondrion</keyword>
<feature type="transmembrane region" description="Helical" evidence="9">
    <location>
        <begin position="161"/>
        <end position="183"/>
    </location>
</feature>
<dbReference type="SUPFAM" id="SSF56219">
    <property type="entry name" value="DNase I-like"/>
    <property type="match status" value="1"/>
</dbReference>
<evidence type="ECO:0000256" key="7">
    <source>
        <dbReference type="ARBA" id="ARBA00023128"/>
    </source>
</evidence>
<evidence type="ECO:0000313" key="11">
    <source>
        <dbReference type="Proteomes" id="UP000271162"/>
    </source>
</evidence>
<evidence type="ECO:0000256" key="2">
    <source>
        <dbReference type="ARBA" id="ARBA00005974"/>
    </source>
</evidence>
<protein>
    <submittedName>
        <fullName evidence="12">Endo/exonuclease/phosphatase domain-containing protein</fullName>
    </submittedName>
</protein>
<dbReference type="GO" id="GO:0015075">
    <property type="term" value="F:monoatomic ion transmembrane transporter activity"/>
    <property type="evidence" value="ECO:0007669"/>
    <property type="project" value="InterPro"/>
</dbReference>
<dbReference type="PANTHER" id="PTHR23227:SF67">
    <property type="entry name" value="CRANIOFACIAL DEVELOPMENT PROTEIN 2-LIKE"/>
    <property type="match status" value="1"/>
</dbReference>
<dbReference type="Pfam" id="PF03820">
    <property type="entry name" value="SFXNs"/>
    <property type="match status" value="1"/>
</dbReference>
<keyword evidence="5" id="KW-0029">Amino-acid transport</keyword>
<keyword evidence="11" id="KW-1185">Reference proteome</keyword>
<evidence type="ECO:0000313" key="10">
    <source>
        <dbReference type="EMBL" id="VDL76407.1"/>
    </source>
</evidence>
<dbReference type="STRING" id="27835.A0A0N4Y958"/>
<reference evidence="12" key="1">
    <citation type="submission" date="2017-02" db="UniProtKB">
        <authorList>
            <consortium name="WormBaseParasite"/>
        </authorList>
    </citation>
    <scope>IDENTIFICATION</scope>
</reference>
<evidence type="ECO:0000256" key="4">
    <source>
        <dbReference type="ARBA" id="ARBA00022692"/>
    </source>
</evidence>
<gene>
    <name evidence="10" type="ORF">NBR_LOCUS12818</name>
</gene>
<evidence type="ECO:0000256" key="6">
    <source>
        <dbReference type="ARBA" id="ARBA00022989"/>
    </source>
</evidence>
<dbReference type="InterPro" id="IPR027124">
    <property type="entry name" value="Swc5/CFDP1/2"/>
</dbReference>
<dbReference type="GO" id="GO:0031966">
    <property type="term" value="C:mitochondrial membrane"/>
    <property type="evidence" value="ECO:0007669"/>
    <property type="project" value="UniProtKB-SubCell"/>
</dbReference>
<keyword evidence="8 9" id="KW-0472">Membrane</keyword>
<dbReference type="InterPro" id="IPR004686">
    <property type="entry name" value="Mtc"/>
</dbReference>
<dbReference type="InterPro" id="IPR036691">
    <property type="entry name" value="Endo/exonu/phosph_ase_sf"/>
</dbReference>
<evidence type="ECO:0000256" key="9">
    <source>
        <dbReference type="SAM" id="Phobius"/>
    </source>
</evidence>
<keyword evidence="4 9" id="KW-0812">Transmembrane</keyword>
<evidence type="ECO:0000313" key="12">
    <source>
        <dbReference type="WBParaSite" id="NBR_0001281701-mRNA-1"/>
    </source>
</evidence>
<evidence type="ECO:0000256" key="5">
    <source>
        <dbReference type="ARBA" id="ARBA00022970"/>
    </source>
</evidence>
<dbReference type="WBParaSite" id="NBR_0001281701-mRNA-1">
    <property type="protein sequence ID" value="NBR_0001281701-mRNA-1"/>
    <property type="gene ID" value="NBR_0001281701"/>
</dbReference>
<evidence type="ECO:0000256" key="3">
    <source>
        <dbReference type="ARBA" id="ARBA00022448"/>
    </source>
</evidence>
<dbReference type="Proteomes" id="UP000271162">
    <property type="component" value="Unassembled WGS sequence"/>
</dbReference>
<keyword evidence="6 9" id="KW-1133">Transmembrane helix</keyword>
<reference evidence="10 11" key="2">
    <citation type="submission" date="2018-11" db="EMBL/GenBank/DDBJ databases">
        <authorList>
            <consortium name="Pathogen Informatics"/>
        </authorList>
    </citation>
    <scope>NUCLEOTIDE SEQUENCE [LARGE SCALE GENOMIC DNA]</scope>
</reference>
<evidence type="ECO:0000256" key="1">
    <source>
        <dbReference type="ARBA" id="ARBA00004225"/>
    </source>
</evidence>
<dbReference type="OMA" id="YESRNTD"/>
<dbReference type="Gene3D" id="3.60.10.10">
    <property type="entry name" value="Endonuclease/exonuclease/phosphatase"/>
    <property type="match status" value="1"/>
</dbReference>
<dbReference type="AlphaFoldDB" id="A0A0N4Y958"/>
<proteinExistence type="inferred from homology"/>
<comment type="subcellular location">
    <subcellularLocation>
        <location evidence="1">Mitochondrion membrane</location>
        <topology evidence="1">Multi-pass membrane protein</topology>
    </subcellularLocation>
</comment>
<comment type="similarity">
    <text evidence="2">Belongs to the sideroflexin family.</text>
</comment>
<accession>A0A0N4Y958</accession>
<sequence length="213" mass="24126">VAGDLNGHVGARKDGYKCHGGFGYGTRNEDGERILEYACSHDLVITNTTFRKRPSHLISFYSGNARSQIDYVLVRRRDAKFVSDAKVVPYETVATQHRPLICTMKFTPPKQMRIERCGHERIKWWRLKEKEAEVIGGIRMPPIVDVDGTYKWVKSSPVRHVLVNAVVCTISFAITLPVALALFPQESTISVYKLEPEIRSKTSAVELFYNKGL</sequence>
<keyword evidence="3" id="KW-0813">Transport</keyword>
<organism evidence="12">
    <name type="scientific">Nippostrongylus brasiliensis</name>
    <name type="common">Rat hookworm</name>
    <dbReference type="NCBI Taxonomy" id="27835"/>
    <lineage>
        <taxon>Eukaryota</taxon>
        <taxon>Metazoa</taxon>
        <taxon>Ecdysozoa</taxon>
        <taxon>Nematoda</taxon>
        <taxon>Chromadorea</taxon>
        <taxon>Rhabditida</taxon>
        <taxon>Rhabditina</taxon>
        <taxon>Rhabditomorpha</taxon>
        <taxon>Strongyloidea</taxon>
        <taxon>Heligmosomidae</taxon>
        <taxon>Nippostrongylus</taxon>
    </lineage>
</organism>